<dbReference type="InterPro" id="IPR051202">
    <property type="entry name" value="Peptidase_C40"/>
</dbReference>
<proteinExistence type="inferred from homology"/>
<dbReference type="InterPro" id="IPR057309">
    <property type="entry name" value="PcsB_CC"/>
</dbReference>
<dbReference type="PANTHER" id="PTHR47053:SF1">
    <property type="entry name" value="MUREIN DD-ENDOPEPTIDASE MEPH-RELATED"/>
    <property type="match status" value="1"/>
</dbReference>
<accession>A0A1H7SJM5</accession>
<evidence type="ECO:0000313" key="10">
    <source>
        <dbReference type="EMBL" id="GEK88744.1"/>
    </source>
</evidence>
<feature type="signal peptide" evidence="8">
    <location>
        <begin position="1"/>
        <end position="27"/>
    </location>
</feature>
<keyword evidence="13" id="KW-1185">Reference proteome</keyword>
<dbReference type="EMBL" id="FOBL01000008">
    <property type="protein sequence ID" value="SEL71904.1"/>
    <property type="molecule type" value="Genomic_DNA"/>
</dbReference>
<evidence type="ECO:0000256" key="7">
    <source>
        <dbReference type="SAM" id="MobiDB-lite"/>
    </source>
</evidence>
<dbReference type="GO" id="GO:0006508">
    <property type="term" value="P:proteolysis"/>
    <property type="evidence" value="ECO:0007669"/>
    <property type="project" value="UniProtKB-KW"/>
</dbReference>
<protein>
    <submittedName>
        <fullName evidence="11">N-terminal domain of peptidoglycan hydrolase CwlO-containing protein</fullName>
    </submittedName>
    <submittedName>
        <fullName evidence="10">Peptidoglycan DL-endopeptidase CwlO</fullName>
    </submittedName>
</protein>
<evidence type="ECO:0000256" key="4">
    <source>
        <dbReference type="ARBA" id="ARBA00022801"/>
    </source>
</evidence>
<evidence type="ECO:0000256" key="5">
    <source>
        <dbReference type="ARBA" id="ARBA00022807"/>
    </source>
</evidence>
<feature type="chain" id="PRO_5011680100" evidence="8">
    <location>
        <begin position="28"/>
        <end position="462"/>
    </location>
</feature>
<dbReference type="Gene3D" id="6.10.250.3150">
    <property type="match status" value="1"/>
</dbReference>
<evidence type="ECO:0000256" key="1">
    <source>
        <dbReference type="ARBA" id="ARBA00007074"/>
    </source>
</evidence>
<feature type="compositionally biased region" description="Low complexity" evidence="7">
    <location>
        <begin position="270"/>
        <end position="319"/>
    </location>
</feature>
<dbReference type="EMBL" id="BJUX01000006">
    <property type="protein sequence ID" value="GEK88744.1"/>
    <property type="molecule type" value="Genomic_DNA"/>
</dbReference>
<keyword evidence="6" id="KW-0175">Coiled coil</keyword>
<evidence type="ECO:0000256" key="6">
    <source>
        <dbReference type="SAM" id="Coils"/>
    </source>
</evidence>
<evidence type="ECO:0000256" key="8">
    <source>
        <dbReference type="SAM" id="SignalP"/>
    </source>
</evidence>
<dbReference type="GO" id="GO:0008234">
    <property type="term" value="F:cysteine-type peptidase activity"/>
    <property type="evidence" value="ECO:0007669"/>
    <property type="project" value="UniProtKB-KW"/>
</dbReference>
<dbReference type="Gene3D" id="3.90.1720.10">
    <property type="entry name" value="endopeptidase domain like (from Nostoc punctiforme)"/>
    <property type="match status" value="1"/>
</dbReference>
<dbReference type="RefSeq" id="WP_177165457.1">
    <property type="nucleotide sequence ID" value="NZ_BJUX01000006.1"/>
</dbReference>
<reference evidence="10 13" key="2">
    <citation type="submission" date="2019-07" db="EMBL/GenBank/DDBJ databases">
        <title>Whole genome shotgun sequence of Alkalibacterium putridalgicola NBRC 103243.</title>
        <authorList>
            <person name="Hosoyama A."/>
            <person name="Uohara A."/>
            <person name="Ohji S."/>
            <person name="Ichikawa N."/>
        </authorList>
    </citation>
    <scope>NUCLEOTIDE SEQUENCE [LARGE SCALE GENOMIC DNA]</scope>
    <source>
        <strain evidence="10 13">NBRC 103243</strain>
    </source>
</reference>
<comment type="similarity">
    <text evidence="1">Belongs to the peptidase C40 family.</text>
</comment>
<sequence>MIKKLIISAFTSTLLLSSLALTPEVFANEYDEAIQENVKKIEETENKVHNLEDTIDSLQVDVQATKDELNTINNEISENEERITEVVEKLEAAHKEMKALQEEVAELEIVIEKRNEQLEKQARKIQVDGQTVNFIEFIIDAESLSDILGRIDVVANLVDTNRKLVEAQVRDQQAVIEKQDHTEETIVQQNALAAELEGMSEELEQQRLEKEVLVAQLAAERATAQADRDRFLSEKAEAEKAVVSLVAAREEAAQAARAAEERRRAEAEAEVSVSSSDESELADSSTVNVSQSVSSESANASTSVSSEEPTSSSAANTEEQPVQETSKPKPDPKPTPAPAPSSGGVTWGQISSYANGVLGTPYLYGGSTTAAFDCSGFTSYVFRQVGVSLPRSAAGQYASSQKVSNPRPGDLVFFSENGSRVSHVGIYVGNGQFIGSQSSTGVAYTQVNSNYWGRRFVGYGRY</sequence>
<evidence type="ECO:0000313" key="13">
    <source>
        <dbReference type="Proteomes" id="UP000321425"/>
    </source>
</evidence>
<name>A0A1H7SJM5_9LACT</name>
<evidence type="ECO:0000256" key="3">
    <source>
        <dbReference type="ARBA" id="ARBA00022729"/>
    </source>
</evidence>
<dbReference type="PROSITE" id="PS51935">
    <property type="entry name" value="NLPC_P60"/>
    <property type="match status" value="1"/>
</dbReference>
<keyword evidence="2" id="KW-0645">Protease</keyword>
<dbReference type="Pfam" id="PF00877">
    <property type="entry name" value="NLPC_P60"/>
    <property type="match status" value="1"/>
</dbReference>
<dbReference type="Proteomes" id="UP000198548">
    <property type="component" value="Unassembled WGS sequence"/>
</dbReference>
<dbReference type="SUPFAM" id="SSF54001">
    <property type="entry name" value="Cysteine proteinases"/>
    <property type="match status" value="1"/>
</dbReference>
<dbReference type="Pfam" id="PF24568">
    <property type="entry name" value="CC_PcsB"/>
    <property type="match status" value="1"/>
</dbReference>
<organism evidence="11 12">
    <name type="scientific">Alkalibacterium putridalgicola</name>
    <dbReference type="NCBI Taxonomy" id="426703"/>
    <lineage>
        <taxon>Bacteria</taxon>
        <taxon>Bacillati</taxon>
        <taxon>Bacillota</taxon>
        <taxon>Bacilli</taxon>
        <taxon>Lactobacillales</taxon>
        <taxon>Carnobacteriaceae</taxon>
        <taxon>Alkalibacterium</taxon>
    </lineage>
</organism>
<dbReference type="Proteomes" id="UP000321425">
    <property type="component" value="Unassembled WGS sequence"/>
</dbReference>
<evidence type="ECO:0000313" key="12">
    <source>
        <dbReference type="Proteomes" id="UP000198548"/>
    </source>
</evidence>
<feature type="region of interest" description="Disordered" evidence="7">
    <location>
        <begin position="267"/>
        <end position="344"/>
    </location>
</feature>
<keyword evidence="4 11" id="KW-0378">Hydrolase</keyword>
<evidence type="ECO:0000259" key="9">
    <source>
        <dbReference type="PROSITE" id="PS51935"/>
    </source>
</evidence>
<feature type="domain" description="NlpC/P60" evidence="9">
    <location>
        <begin position="343"/>
        <end position="462"/>
    </location>
</feature>
<gene>
    <name evidence="10" type="primary">cwlO</name>
    <name evidence="10" type="ORF">APU01nite_07830</name>
    <name evidence="11" type="ORF">SAMN04488100_10843</name>
</gene>
<dbReference type="InterPro" id="IPR038765">
    <property type="entry name" value="Papain-like_cys_pep_sf"/>
</dbReference>
<evidence type="ECO:0000313" key="11">
    <source>
        <dbReference type="EMBL" id="SEL71904.1"/>
    </source>
</evidence>
<reference evidence="11 12" key="1">
    <citation type="submission" date="2016-10" db="EMBL/GenBank/DDBJ databases">
        <authorList>
            <person name="de Groot N.N."/>
        </authorList>
    </citation>
    <scope>NUCLEOTIDE SEQUENCE [LARGE SCALE GENOMIC DNA]</scope>
    <source>
        <strain evidence="11 12">DSM 19182</strain>
    </source>
</reference>
<dbReference type="PANTHER" id="PTHR47053">
    <property type="entry name" value="MUREIN DD-ENDOPEPTIDASE MEPH-RELATED"/>
    <property type="match status" value="1"/>
</dbReference>
<feature type="coiled-coil region" evidence="6">
    <location>
        <begin position="27"/>
        <end position="124"/>
    </location>
</feature>
<evidence type="ECO:0000256" key="2">
    <source>
        <dbReference type="ARBA" id="ARBA00022670"/>
    </source>
</evidence>
<keyword evidence="3 8" id="KW-0732">Signal</keyword>
<keyword evidence="5" id="KW-0788">Thiol protease</keyword>
<dbReference type="STRING" id="426703.SAMN04488100_10843"/>
<dbReference type="InterPro" id="IPR000064">
    <property type="entry name" value="NLP_P60_dom"/>
</dbReference>
<dbReference type="AlphaFoldDB" id="A0A1H7SJM5"/>